<organism evidence="9">
    <name type="scientific">freshwater metagenome</name>
    <dbReference type="NCBI Taxonomy" id="449393"/>
    <lineage>
        <taxon>unclassified sequences</taxon>
        <taxon>metagenomes</taxon>
        <taxon>ecological metagenomes</taxon>
    </lineage>
</organism>
<name>A0A6J6IGD1_9ZZZZ</name>
<dbReference type="InterPro" id="IPR011701">
    <property type="entry name" value="MFS"/>
</dbReference>
<dbReference type="Gene3D" id="1.20.1250.20">
    <property type="entry name" value="MFS general substrate transporter like domains"/>
    <property type="match status" value="1"/>
</dbReference>
<comment type="subcellular location">
    <subcellularLocation>
        <location evidence="1">Membrane</location>
        <topology evidence="1">Multi-pass membrane protein</topology>
    </subcellularLocation>
</comment>
<sequence length="587" mass="61230">MDTSPVSQTSTEENQKAPRAYWFALGFISMGVTMVMIDATIVNVAIPQVTADLKLVPTDIQWINSIYALVFASLLISVGKLGDSIGRRLIFVMGVTIFVLASVIAATAQTGEVIIAGRALQGVGGAMMITSSLSLLNTMFRGKDRAIAFAIWGATVGTVAALGPLLGGFLTSSYSWRWAFLINVPIAIVSITGALLLAPESKDTVSKPGLDLPGVLLSAFGLGALIFGLIEGQNYGWWAPRGADIAIGPFSWPIEAISPVPIAFALSLLALFLFIRVEASRAAEDQVITLDLTLFKIRSFAWGNLIGLCIMFGEFGMILTLPIYLQNGLGYTALKAGVTTAFIMLGALIAAPASGKFTQARGPLAVVRTGLILEVIAMIGVGATYSADATQLQFAPWLLLFGAGIGLGTAQLVNVILRDVPVNKSGQASGTQSTSRQVGTALGVAVLGAVLWTSLGSNLTTALQKPEIGFSEQQASGVSDAVVQSSGVIINANPEAVPADQLISAQYGEAVQTAAEESFATATAYATYVGAGFVAVGVLGTVVGMRRRRDESDHSEEQPEAPLTHSETVETPSSAETTQPAQSSPIA</sequence>
<feature type="compositionally biased region" description="Polar residues" evidence="6">
    <location>
        <begin position="565"/>
        <end position="587"/>
    </location>
</feature>
<evidence type="ECO:0000256" key="6">
    <source>
        <dbReference type="SAM" id="MobiDB-lite"/>
    </source>
</evidence>
<feature type="compositionally biased region" description="Basic and acidic residues" evidence="6">
    <location>
        <begin position="548"/>
        <end position="557"/>
    </location>
</feature>
<dbReference type="InterPro" id="IPR036259">
    <property type="entry name" value="MFS_trans_sf"/>
</dbReference>
<feature type="transmembrane region" description="Helical" evidence="7">
    <location>
        <begin position="114"/>
        <end position="136"/>
    </location>
</feature>
<evidence type="ECO:0000256" key="7">
    <source>
        <dbReference type="SAM" id="Phobius"/>
    </source>
</evidence>
<evidence type="ECO:0000259" key="8">
    <source>
        <dbReference type="PROSITE" id="PS50850"/>
    </source>
</evidence>
<feature type="transmembrane region" description="Helical" evidence="7">
    <location>
        <begin position="331"/>
        <end position="353"/>
    </location>
</feature>
<protein>
    <submittedName>
        <fullName evidence="9">Unannotated protein</fullName>
    </submittedName>
</protein>
<dbReference type="PANTHER" id="PTHR42718">
    <property type="entry name" value="MAJOR FACILITATOR SUPERFAMILY MULTIDRUG TRANSPORTER MFSC"/>
    <property type="match status" value="1"/>
</dbReference>
<dbReference type="Gene3D" id="1.20.1720.10">
    <property type="entry name" value="Multidrug resistance protein D"/>
    <property type="match status" value="1"/>
</dbReference>
<evidence type="ECO:0000256" key="5">
    <source>
        <dbReference type="ARBA" id="ARBA00023136"/>
    </source>
</evidence>
<keyword evidence="5 7" id="KW-0472">Membrane</keyword>
<evidence type="ECO:0000313" key="9">
    <source>
        <dbReference type="EMBL" id="CAB4622468.1"/>
    </source>
</evidence>
<feature type="transmembrane region" description="Helical" evidence="7">
    <location>
        <begin position="525"/>
        <end position="545"/>
    </location>
</feature>
<dbReference type="InterPro" id="IPR020846">
    <property type="entry name" value="MFS_dom"/>
</dbReference>
<feature type="transmembrane region" description="Helical" evidence="7">
    <location>
        <begin position="397"/>
        <end position="417"/>
    </location>
</feature>
<dbReference type="CDD" id="cd17321">
    <property type="entry name" value="MFS_MMR_MDR_like"/>
    <property type="match status" value="1"/>
</dbReference>
<accession>A0A6J6IGD1</accession>
<feature type="transmembrane region" description="Helical" evidence="7">
    <location>
        <begin position="20"/>
        <end position="42"/>
    </location>
</feature>
<dbReference type="PANTHER" id="PTHR42718:SF9">
    <property type="entry name" value="MAJOR FACILITATOR SUPERFAMILY MULTIDRUG TRANSPORTER MFSC"/>
    <property type="match status" value="1"/>
</dbReference>
<feature type="transmembrane region" description="Helical" evidence="7">
    <location>
        <begin position="250"/>
        <end position="275"/>
    </location>
</feature>
<feature type="transmembrane region" description="Helical" evidence="7">
    <location>
        <begin position="148"/>
        <end position="170"/>
    </location>
</feature>
<dbReference type="SUPFAM" id="SSF103473">
    <property type="entry name" value="MFS general substrate transporter"/>
    <property type="match status" value="2"/>
</dbReference>
<feature type="transmembrane region" description="Helical" evidence="7">
    <location>
        <begin position="89"/>
        <end position="108"/>
    </location>
</feature>
<feature type="transmembrane region" description="Helical" evidence="7">
    <location>
        <begin position="176"/>
        <end position="198"/>
    </location>
</feature>
<feature type="transmembrane region" description="Helical" evidence="7">
    <location>
        <begin position="210"/>
        <end position="230"/>
    </location>
</feature>
<evidence type="ECO:0000256" key="2">
    <source>
        <dbReference type="ARBA" id="ARBA00022448"/>
    </source>
</evidence>
<reference evidence="9" key="1">
    <citation type="submission" date="2020-05" db="EMBL/GenBank/DDBJ databases">
        <authorList>
            <person name="Chiriac C."/>
            <person name="Salcher M."/>
            <person name="Ghai R."/>
            <person name="Kavagutti S V."/>
        </authorList>
    </citation>
    <scope>NUCLEOTIDE SEQUENCE</scope>
</reference>
<keyword evidence="4 7" id="KW-1133">Transmembrane helix</keyword>
<dbReference type="GO" id="GO:0022857">
    <property type="term" value="F:transmembrane transporter activity"/>
    <property type="evidence" value="ECO:0007669"/>
    <property type="project" value="InterPro"/>
</dbReference>
<evidence type="ECO:0000256" key="1">
    <source>
        <dbReference type="ARBA" id="ARBA00004141"/>
    </source>
</evidence>
<dbReference type="Pfam" id="PF07690">
    <property type="entry name" value="MFS_1"/>
    <property type="match status" value="1"/>
</dbReference>
<dbReference type="AlphaFoldDB" id="A0A6J6IGD1"/>
<dbReference type="GO" id="GO:0016020">
    <property type="term" value="C:membrane"/>
    <property type="evidence" value="ECO:0007669"/>
    <property type="project" value="UniProtKB-SubCell"/>
</dbReference>
<keyword evidence="2" id="KW-0813">Transport</keyword>
<feature type="transmembrane region" description="Helical" evidence="7">
    <location>
        <begin position="62"/>
        <end position="82"/>
    </location>
</feature>
<gene>
    <name evidence="9" type="ORF">UFOPK1939_00663</name>
</gene>
<feature type="transmembrane region" description="Helical" evidence="7">
    <location>
        <begin position="305"/>
        <end position="325"/>
    </location>
</feature>
<feature type="transmembrane region" description="Helical" evidence="7">
    <location>
        <begin position="438"/>
        <end position="455"/>
    </location>
</feature>
<keyword evidence="3 7" id="KW-0812">Transmembrane</keyword>
<proteinExistence type="predicted"/>
<feature type="domain" description="Major facilitator superfamily (MFS) profile" evidence="8">
    <location>
        <begin position="24"/>
        <end position="549"/>
    </location>
</feature>
<dbReference type="PROSITE" id="PS50850">
    <property type="entry name" value="MFS"/>
    <property type="match status" value="1"/>
</dbReference>
<evidence type="ECO:0000256" key="4">
    <source>
        <dbReference type="ARBA" id="ARBA00022989"/>
    </source>
</evidence>
<feature type="region of interest" description="Disordered" evidence="6">
    <location>
        <begin position="547"/>
        <end position="587"/>
    </location>
</feature>
<dbReference type="EMBL" id="CAEZVF010000085">
    <property type="protein sequence ID" value="CAB4622468.1"/>
    <property type="molecule type" value="Genomic_DNA"/>
</dbReference>
<feature type="transmembrane region" description="Helical" evidence="7">
    <location>
        <begin position="365"/>
        <end position="385"/>
    </location>
</feature>
<evidence type="ECO:0000256" key="3">
    <source>
        <dbReference type="ARBA" id="ARBA00022692"/>
    </source>
</evidence>